<dbReference type="Gene3D" id="3.20.20.150">
    <property type="entry name" value="Divalent-metal-dependent TIM barrel enzymes"/>
    <property type="match status" value="1"/>
</dbReference>
<gene>
    <name evidence="2" type="ORF">METZ01_LOCUS329635</name>
</gene>
<feature type="domain" description="Xylose isomerase-like TIM barrel" evidence="1">
    <location>
        <begin position="23"/>
        <end position="241"/>
    </location>
</feature>
<dbReference type="AlphaFoldDB" id="A0A382PXR9"/>
<evidence type="ECO:0000313" key="2">
    <source>
        <dbReference type="EMBL" id="SVC76781.1"/>
    </source>
</evidence>
<dbReference type="SUPFAM" id="SSF51658">
    <property type="entry name" value="Xylose isomerase-like"/>
    <property type="match status" value="1"/>
</dbReference>
<sequence length="277" mass="30764">RLHYILSSSMYGTLPLNTILPEVSKTGAGTIDIWPRVHGNQREQIEEMGYEKFAALLKQHQTRLGCITRYDLGPFGLQKEMKVAQNFGAKVLVCGGRGRTGLKGIELKAEVKKFAELLKPHIAAAEKANVTIAIENHGNNLMDSPDSMKWLIEFSSTKHLGIALAPYHLESLRVDADGHAKLIKTLGNRIAMFYAWQHGMGCSKKLPKEQELLQMPGRGKLDFVPIVRALKQINYSGFTSIFMHPVPRGIPILKDATACTAEINLARTYLEKCLAEA</sequence>
<name>A0A382PXR9_9ZZZZ</name>
<feature type="non-terminal residue" evidence="2">
    <location>
        <position position="1"/>
    </location>
</feature>
<protein>
    <recommendedName>
        <fullName evidence="1">Xylose isomerase-like TIM barrel domain-containing protein</fullName>
    </recommendedName>
</protein>
<organism evidence="2">
    <name type="scientific">marine metagenome</name>
    <dbReference type="NCBI Taxonomy" id="408172"/>
    <lineage>
        <taxon>unclassified sequences</taxon>
        <taxon>metagenomes</taxon>
        <taxon>ecological metagenomes</taxon>
    </lineage>
</organism>
<accession>A0A382PXR9</accession>
<dbReference type="EMBL" id="UINC01109753">
    <property type="protein sequence ID" value="SVC76781.1"/>
    <property type="molecule type" value="Genomic_DNA"/>
</dbReference>
<dbReference type="Pfam" id="PF01261">
    <property type="entry name" value="AP_endonuc_2"/>
    <property type="match status" value="1"/>
</dbReference>
<dbReference type="InterPro" id="IPR013022">
    <property type="entry name" value="Xyl_isomerase-like_TIM-brl"/>
</dbReference>
<dbReference type="PANTHER" id="PTHR12110">
    <property type="entry name" value="HYDROXYPYRUVATE ISOMERASE"/>
    <property type="match status" value="1"/>
</dbReference>
<dbReference type="InterPro" id="IPR036237">
    <property type="entry name" value="Xyl_isomerase-like_sf"/>
</dbReference>
<proteinExistence type="predicted"/>
<dbReference type="InterPro" id="IPR050312">
    <property type="entry name" value="IolE/XylAMocC-like"/>
</dbReference>
<evidence type="ECO:0000259" key="1">
    <source>
        <dbReference type="Pfam" id="PF01261"/>
    </source>
</evidence>
<reference evidence="2" key="1">
    <citation type="submission" date="2018-05" db="EMBL/GenBank/DDBJ databases">
        <authorList>
            <person name="Lanie J.A."/>
            <person name="Ng W.-L."/>
            <person name="Kazmierczak K.M."/>
            <person name="Andrzejewski T.M."/>
            <person name="Davidsen T.M."/>
            <person name="Wayne K.J."/>
            <person name="Tettelin H."/>
            <person name="Glass J.I."/>
            <person name="Rusch D."/>
            <person name="Podicherti R."/>
            <person name="Tsui H.-C.T."/>
            <person name="Winkler M.E."/>
        </authorList>
    </citation>
    <scope>NUCLEOTIDE SEQUENCE</scope>
</reference>
<dbReference type="PANTHER" id="PTHR12110:SF21">
    <property type="entry name" value="XYLOSE ISOMERASE-LIKE TIM BARREL DOMAIN-CONTAINING PROTEIN"/>
    <property type="match status" value="1"/>
</dbReference>